<proteinExistence type="predicted"/>
<name>A0A0F9KEX4_9ZZZZ</name>
<dbReference type="GO" id="GO:0003677">
    <property type="term" value="F:DNA binding"/>
    <property type="evidence" value="ECO:0007669"/>
    <property type="project" value="InterPro"/>
</dbReference>
<dbReference type="PRINTS" id="PR00506">
    <property type="entry name" value="D21N6MTFRASE"/>
</dbReference>
<evidence type="ECO:0000256" key="2">
    <source>
        <dbReference type="ARBA" id="ARBA00022679"/>
    </source>
</evidence>
<dbReference type="Gene3D" id="3.40.50.150">
    <property type="entry name" value="Vaccinia Virus protein VP39"/>
    <property type="match status" value="2"/>
</dbReference>
<sequence length="292" mass="33360">RQDIIEEVEVYCPHCGWQLEERIWRHGQDREIIWKKPNPMPESVTDRCTKSHEYIFLLTKSAKYFYDADAVREEPATNGLKQGSVGQSWHDHKNDLVQGDRREKEFNGKFCGVGGRNKRSVWNIATHPFPDAHFATFPPKLIEPCILAGTSEKGCCAECGSPWARVVEKGLIGNRERDGIDRGIDKRGERIRAGDPESKTIGWEPGCECKVEEFNIDSVEVQSADLWDYFEEVVPEPVPCTVLDIFAGSMTTAIVAYKHGRKFIMVELSETYIKDIGIPRIEKETRQLKLFN</sequence>
<dbReference type="InterPro" id="IPR002295">
    <property type="entry name" value="N4/N6-MTase_EcoPI_Mod-like"/>
</dbReference>
<evidence type="ECO:0000259" key="4">
    <source>
        <dbReference type="Pfam" id="PF01555"/>
    </source>
</evidence>
<keyword evidence="2" id="KW-0808">Transferase</keyword>
<gene>
    <name evidence="5" type="ORF">LCGC14_1642940</name>
</gene>
<evidence type="ECO:0000256" key="1">
    <source>
        <dbReference type="ARBA" id="ARBA00022603"/>
    </source>
</evidence>
<evidence type="ECO:0000256" key="3">
    <source>
        <dbReference type="ARBA" id="ARBA00022691"/>
    </source>
</evidence>
<dbReference type="Pfam" id="PF01555">
    <property type="entry name" value="N6_N4_Mtase"/>
    <property type="match status" value="2"/>
</dbReference>
<comment type="caution">
    <text evidence="5">The sequence shown here is derived from an EMBL/GenBank/DDBJ whole genome shotgun (WGS) entry which is preliminary data.</text>
</comment>
<evidence type="ECO:0000313" key="5">
    <source>
        <dbReference type="EMBL" id="KKM20683.1"/>
    </source>
</evidence>
<dbReference type="GO" id="GO:0032259">
    <property type="term" value="P:methylation"/>
    <property type="evidence" value="ECO:0007669"/>
    <property type="project" value="UniProtKB-KW"/>
</dbReference>
<feature type="non-terminal residue" evidence="5">
    <location>
        <position position="1"/>
    </location>
</feature>
<dbReference type="AlphaFoldDB" id="A0A0F9KEX4"/>
<accession>A0A0F9KEX4</accession>
<organism evidence="5">
    <name type="scientific">marine sediment metagenome</name>
    <dbReference type="NCBI Taxonomy" id="412755"/>
    <lineage>
        <taxon>unclassified sequences</taxon>
        <taxon>metagenomes</taxon>
        <taxon>ecological metagenomes</taxon>
    </lineage>
</organism>
<feature type="domain" description="DNA methylase N-4/N-6" evidence="4">
    <location>
        <begin position="241"/>
        <end position="275"/>
    </location>
</feature>
<dbReference type="InterPro" id="IPR002941">
    <property type="entry name" value="DNA_methylase_N4/N6"/>
</dbReference>
<dbReference type="EMBL" id="LAZR01013713">
    <property type="protein sequence ID" value="KKM20683.1"/>
    <property type="molecule type" value="Genomic_DNA"/>
</dbReference>
<keyword evidence="1" id="KW-0489">Methyltransferase</keyword>
<dbReference type="GO" id="GO:0008170">
    <property type="term" value="F:N-methyltransferase activity"/>
    <property type="evidence" value="ECO:0007669"/>
    <property type="project" value="InterPro"/>
</dbReference>
<feature type="domain" description="DNA methylase N-4/N-6" evidence="4">
    <location>
        <begin position="31"/>
        <end position="154"/>
    </location>
</feature>
<reference evidence="5" key="1">
    <citation type="journal article" date="2015" name="Nature">
        <title>Complex archaea that bridge the gap between prokaryotes and eukaryotes.</title>
        <authorList>
            <person name="Spang A."/>
            <person name="Saw J.H."/>
            <person name="Jorgensen S.L."/>
            <person name="Zaremba-Niedzwiedzka K."/>
            <person name="Martijn J."/>
            <person name="Lind A.E."/>
            <person name="van Eijk R."/>
            <person name="Schleper C."/>
            <person name="Guy L."/>
            <person name="Ettema T.J."/>
        </authorList>
    </citation>
    <scope>NUCLEOTIDE SEQUENCE</scope>
</reference>
<keyword evidence="3" id="KW-0949">S-adenosyl-L-methionine</keyword>
<protein>
    <recommendedName>
        <fullName evidence="4">DNA methylase N-4/N-6 domain-containing protein</fullName>
    </recommendedName>
</protein>
<dbReference type="InterPro" id="IPR029063">
    <property type="entry name" value="SAM-dependent_MTases_sf"/>
</dbReference>
<dbReference type="SUPFAM" id="SSF53335">
    <property type="entry name" value="S-adenosyl-L-methionine-dependent methyltransferases"/>
    <property type="match status" value="2"/>
</dbReference>